<dbReference type="RefSeq" id="WP_210665981.1">
    <property type="nucleotide sequence ID" value="NZ_JAGFBV010000009.1"/>
</dbReference>
<comment type="caution">
    <text evidence="1">The sequence shown here is derived from an EMBL/GenBank/DDBJ whole genome shotgun (WGS) entry which is preliminary data.</text>
</comment>
<protein>
    <submittedName>
        <fullName evidence="1">Uncharacterized protein</fullName>
    </submittedName>
</protein>
<keyword evidence="2" id="KW-1185">Reference proteome</keyword>
<gene>
    <name evidence="1" type="ORF">J3495_07720</name>
</gene>
<evidence type="ECO:0000313" key="2">
    <source>
        <dbReference type="Proteomes" id="UP000675047"/>
    </source>
</evidence>
<organism evidence="1 2">
    <name type="scientific">Flavobacterium geliluteum</name>
    <dbReference type="NCBI Taxonomy" id="2816120"/>
    <lineage>
        <taxon>Bacteria</taxon>
        <taxon>Pseudomonadati</taxon>
        <taxon>Bacteroidota</taxon>
        <taxon>Flavobacteriia</taxon>
        <taxon>Flavobacteriales</taxon>
        <taxon>Flavobacteriaceae</taxon>
        <taxon>Flavobacterium</taxon>
    </lineage>
</organism>
<sequence>MQQEKKRLTIICDYEDFLKDSIDWYNSTYNTDFVFIEYINHKLNLVVVEFINADLNQIFDLGRIYGGTVEAFDKKISNKRSSI</sequence>
<name>A0A940X970_9FLAO</name>
<dbReference type="Proteomes" id="UP000675047">
    <property type="component" value="Unassembled WGS sequence"/>
</dbReference>
<evidence type="ECO:0000313" key="1">
    <source>
        <dbReference type="EMBL" id="MBP4137977.1"/>
    </source>
</evidence>
<proteinExistence type="predicted"/>
<reference evidence="1 2" key="1">
    <citation type="submission" date="2021-03" db="EMBL/GenBank/DDBJ databases">
        <title>Flavobacterium Flabelliformis Sp. Nov. And Flavobacterium Geliluteum Sp. Nov., Two Novel Multidrug Resistant Psychrophilic Species Isolated From Antarctica.</title>
        <authorList>
            <person name="Kralova S."/>
            <person name="Busse H.J."/>
            <person name="Bezdicek M."/>
            <person name="Nykrynova M."/>
            <person name="Kroupova E."/>
            <person name="Krsek D."/>
            <person name="Sedlacek I."/>
        </authorList>
    </citation>
    <scope>NUCLEOTIDE SEQUENCE [LARGE SCALE GENOMIC DNA]</scope>
    <source>
        <strain evidence="1 2">P7388</strain>
    </source>
</reference>
<accession>A0A940X970</accession>
<dbReference type="AlphaFoldDB" id="A0A940X970"/>
<dbReference type="EMBL" id="JAGFBV010000009">
    <property type="protein sequence ID" value="MBP4137977.1"/>
    <property type="molecule type" value="Genomic_DNA"/>
</dbReference>